<comment type="caution">
    <text evidence="2">The sequence shown here is derived from an EMBL/GenBank/DDBJ whole genome shotgun (WGS) entry which is preliminary data.</text>
</comment>
<dbReference type="Pfam" id="PF12796">
    <property type="entry name" value="Ank_2"/>
    <property type="match status" value="1"/>
</dbReference>
<dbReference type="PROSITE" id="PS50297">
    <property type="entry name" value="ANK_REP_REGION"/>
    <property type="match status" value="1"/>
</dbReference>
<gene>
    <name evidence="2" type="ORF">EAH81_24300</name>
</gene>
<dbReference type="InterPro" id="IPR002110">
    <property type="entry name" value="Ankyrin_rpt"/>
</dbReference>
<evidence type="ECO:0000313" key="2">
    <source>
        <dbReference type="EMBL" id="TPG33452.1"/>
    </source>
</evidence>
<keyword evidence="3" id="KW-1185">Reference proteome</keyword>
<reference evidence="2 3" key="1">
    <citation type="journal article" date="2019" name="Environ. Microbiol.">
        <title>Species interactions and distinct microbial communities in high Arctic permafrost affected cryosols are associated with the CH4 and CO2 gas fluxes.</title>
        <authorList>
            <person name="Altshuler I."/>
            <person name="Hamel J."/>
            <person name="Turney S."/>
            <person name="Magnuson E."/>
            <person name="Levesque R."/>
            <person name="Greer C."/>
            <person name="Whyte L.G."/>
        </authorList>
    </citation>
    <scope>NUCLEOTIDE SEQUENCE [LARGE SCALE GENOMIC DNA]</scope>
    <source>
        <strain evidence="2 3">42</strain>
    </source>
</reference>
<dbReference type="PROSITE" id="PS50088">
    <property type="entry name" value="ANK_REPEAT"/>
    <property type="match status" value="1"/>
</dbReference>
<sequence>MMKKLFGYLVIFLFIGCNNREAIVDKKKLIGYDYRLFQNTSAWELAKAVEDGNTIKIKEEMLKNKIKVDFREPVFGNTLLILSVGNSNFESVKVLLELGANPNLEDFYKGSCATIAAAHNNDPKYLALLLKYKGNPNAIETAPFKKGDQARETALLAAINFLDPNSFKKVKLLVEAGADINYSNEGPEIYTKLPLADAITARKMDIVLYLLEKGADYKKVIYTRVDNEQIFILEALRQCLFDLHSEEYRNKLKVKTFLKSKGLDYNKEPIPDYIQENIKKKYPKDWQDYIKKY</sequence>
<evidence type="ECO:0000256" key="1">
    <source>
        <dbReference type="PROSITE-ProRule" id="PRU00023"/>
    </source>
</evidence>
<accession>A0A502E979</accession>
<dbReference type="Proteomes" id="UP000319700">
    <property type="component" value="Unassembled WGS sequence"/>
</dbReference>
<dbReference type="PANTHER" id="PTHR46224">
    <property type="entry name" value="ANKYRIN REPEAT FAMILY PROTEIN"/>
    <property type="match status" value="1"/>
</dbReference>
<dbReference type="OrthoDB" id="1942479at2"/>
<keyword evidence="1" id="KW-0040">ANK repeat</keyword>
<name>A0A502E979_9FLAO</name>
<organism evidence="2 3">
    <name type="scientific">Flavobacterium pectinovorum</name>
    <dbReference type="NCBI Taxonomy" id="29533"/>
    <lineage>
        <taxon>Bacteria</taxon>
        <taxon>Pseudomonadati</taxon>
        <taxon>Bacteroidota</taxon>
        <taxon>Flavobacteriia</taxon>
        <taxon>Flavobacteriales</taxon>
        <taxon>Flavobacteriaceae</taxon>
        <taxon>Flavobacterium</taxon>
    </lineage>
</organism>
<dbReference type="AlphaFoldDB" id="A0A502E979"/>
<dbReference type="Gene3D" id="1.25.40.20">
    <property type="entry name" value="Ankyrin repeat-containing domain"/>
    <property type="match status" value="1"/>
</dbReference>
<evidence type="ECO:0000313" key="3">
    <source>
        <dbReference type="Proteomes" id="UP000319700"/>
    </source>
</evidence>
<feature type="repeat" description="ANK" evidence="1">
    <location>
        <begin position="75"/>
        <end position="107"/>
    </location>
</feature>
<dbReference type="InterPro" id="IPR036770">
    <property type="entry name" value="Ankyrin_rpt-contain_sf"/>
</dbReference>
<dbReference type="EMBL" id="RCZH01000021">
    <property type="protein sequence ID" value="TPG33452.1"/>
    <property type="molecule type" value="Genomic_DNA"/>
</dbReference>
<dbReference type="PROSITE" id="PS51257">
    <property type="entry name" value="PROKAR_LIPOPROTEIN"/>
    <property type="match status" value="1"/>
</dbReference>
<dbReference type="InterPro" id="IPR051616">
    <property type="entry name" value="Cul2-RING_E3_ligase_SR"/>
</dbReference>
<protein>
    <submittedName>
        <fullName evidence="2">Ankyrin repeat domain-containing protein</fullName>
    </submittedName>
</protein>
<dbReference type="SMART" id="SM00248">
    <property type="entry name" value="ANK"/>
    <property type="match status" value="4"/>
</dbReference>
<dbReference type="SUPFAM" id="SSF48403">
    <property type="entry name" value="Ankyrin repeat"/>
    <property type="match status" value="1"/>
</dbReference>
<proteinExistence type="predicted"/>